<keyword evidence="9" id="KW-0067">ATP-binding</keyword>
<comment type="catalytic activity">
    <reaction evidence="11">
        <text>ATP + H2O = ADP + phosphate + H(+)</text>
        <dbReference type="Rhea" id="RHEA:13065"/>
        <dbReference type="ChEBI" id="CHEBI:15377"/>
        <dbReference type="ChEBI" id="CHEBI:15378"/>
        <dbReference type="ChEBI" id="CHEBI:30616"/>
        <dbReference type="ChEBI" id="CHEBI:43474"/>
        <dbReference type="ChEBI" id="CHEBI:456216"/>
        <dbReference type="EC" id="3.6.4.13"/>
    </reaction>
</comment>
<dbReference type="InterPro" id="IPR027417">
    <property type="entry name" value="P-loop_NTPase"/>
</dbReference>
<feature type="region of interest" description="Disordered" evidence="12">
    <location>
        <begin position="869"/>
        <end position="894"/>
    </location>
</feature>
<dbReference type="InterPro" id="IPR026122">
    <property type="entry name" value="MOV-10/SDE3_DEXXQ/H-box"/>
</dbReference>
<dbReference type="AlphaFoldDB" id="A0A484KTW4"/>
<dbReference type="GO" id="GO:0032574">
    <property type="term" value="F:5'-3' RNA helicase activity"/>
    <property type="evidence" value="ECO:0007669"/>
    <property type="project" value="InterPro"/>
</dbReference>
<evidence type="ECO:0000256" key="12">
    <source>
        <dbReference type="SAM" id="MobiDB-lite"/>
    </source>
</evidence>
<feature type="domain" description="DNA2/NAM7 helicase helicase" evidence="13">
    <location>
        <begin position="517"/>
        <end position="590"/>
    </location>
</feature>
<dbReference type="Proteomes" id="UP000595140">
    <property type="component" value="Unassembled WGS sequence"/>
</dbReference>
<name>A0A484KTW4_9ASTE</name>
<dbReference type="Gene3D" id="3.40.50.300">
    <property type="entry name" value="P-loop containing nucleotide triphosphate hydrolases"/>
    <property type="match status" value="3"/>
</dbReference>
<sequence>MGTVDNKSDDEYSVIGDKGDLGFVDIVNYKSSGSCDPNGESEVVVISVPFAWINGRPVSGFVGETIVNPITIKNITDDSLDLWSIKIYDSKPEGSFTLSLMKPPTTSSDAESIEDFVESFSVEDRTLRPGQTLIVWLSCKPKEIGLYTTAVHFNVGDELIERLVFILAEDKVCQSLVSKRPYHRERKNKGNGFSVDGYVAGSRPSRSSNRSFKHKVPEYPIPKELRELVDKKMMPVVIAEGLKMNNYSIYFRTLLAFEEIKIEENMREYDMESATMRQRGMQFLSLEVPDLAERRPSLVNGDHIFVQPIYEDASGTKDTRTYQGFIHRVEAEEVILQFDYEFHANHREGDLYSVQFTHNRVGMRRMIHAVEAANKLSKEILFPSSRRRQIHTTPLKPISCKLNAEQSSAVEKILGCRGGAAYVIHGPPGTGKTKTLIEAILQLYFWRKDARILVCAPSNSAADNILEKLLNEQAVEFTKDELFRLNAVTRAVDDVCPTYLGFCLVEDETFKCPHLRFLTRYRIIISTYASSFLLFAEGIKPGHFSHIFLDEAAQASEPETMIPLTNLLGNETVFVLAGDPLQLGPIVFSKDAEKYGLGTSFMERLFETSSVYVNSNYITRLVRNYRCHEAILKLPSEMFYNGELIACKEDDKKTSWNLDDLLPNPEFPLLFIGVQGYDEREGNNPSWFNRIEASKVVEVVRNLIDHKGLRGEDIGVITPYRQQVLKIRRVLEGSSTKEVMVGSVEQFQGQEREVIIISTVRSTVKHNEHDKLYYLGFLSNPRRFNVAITRAKSLLIVIGNPHIICQDEHWNKLLWYCVENDSYKGCFLPPREEIVADESGAGWGGYEEPNNQQWFEGWKDVVDPINQGAESGQVWGDEIPPPVTDENEWSDGWK</sequence>
<keyword evidence="10" id="KW-0943">RNA-mediated gene silencing</keyword>
<evidence type="ECO:0000256" key="8">
    <source>
        <dbReference type="ARBA" id="ARBA00022806"/>
    </source>
</evidence>
<evidence type="ECO:0000313" key="17">
    <source>
        <dbReference type="Proteomes" id="UP000595140"/>
    </source>
</evidence>
<evidence type="ECO:0000256" key="3">
    <source>
        <dbReference type="ARBA" id="ARBA00005601"/>
    </source>
</evidence>
<dbReference type="FunFam" id="3.40.50.300:FF:001295">
    <property type="entry name" value="Probable RNA helicase SDE3"/>
    <property type="match status" value="1"/>
</dbReference>
<dbReference type="GO" id="GO:0003723">
    <property type="term" value="F:RNA binding"/>
    <property type="evidence" value="ECO:0007669"/>
    <property type="project" value="InterPro"/>
</dbReference>
<keyword evidence="7" id="KW-0378">Hydrolase</keyword>
<dbReference type="InterPro" id="IPR041679">
    <property type="entry name" value="DNA2/NAM7-like_C"/>
</dbReference>
<dbReference type="CDD" id="cd18038">
    <property type="entry name" value="DEXXQc_Helz-like"/>
    <property type="match status" value="1"/>
</dbReference>
<dbReference type="Pfam" id="PF13086">
    <property type="entry name" value="AAA_11"/>
    <property type="match status" value="2"/>
</dbReference>
<feature type="domain" description="DNA2/NAM7 helicase helicase" evidence="13">
    <location>
        <begin position="401"/>
        <end position="485"/>
    </location>
</feature>
<dbReference type="GO" id="GO:0031047">
    <property type="term" value="P:regulatory ncRNA-mediated gene silencing"/>
    <property type="evidence" value="ECO:0007669"/>
    <property type="project" value="UniProtKB-KW"/>
</dbReference>
<feature type="region of interest" description="Disordered" evidence="12">
    <location>
        <begin position="187"/>
        <end position="213"/>
    </location>
</feature>
<evidence type="ECO:0000259" key="14">
    <source>
        <dbReference type="Pfam" id="PF13087"/>
    </source>
</evidence>
<reference evidence="16 17" key="1">
    <citation type="submission" date="2018-04" db="EMBL/GenBank/DDBJ databases">
        <authorList>
            <person name="Vogel A."/>
        </authorList>
    </citation>
    <scope>NUCLEOTIDE SEQUENCE [LARGE SCALE GENOMIC DNA]</scope>
</reference>
<feature type="domain" description="DNA2/NAM7 helicase-like C-terminal" evidence="14">
    <location>
        <begin position="598"/>
        <end position="801"/>
    </location>
</feature>
<evidence type="ECO:0000256" key="4">
    <source>
        <dbReference type="ARBA" id="ARBA00012552"/>
    </source>
</evidence>
<dbReference type="GO" id="GO:0005524">
    <property type="term" value="F:ATP binding"/>
    <property type="evidence" value="ECO:0007669"/>
    <property type="project" value="UniProtKB-KW"/>
</dbReference>
<dbReference type="Pfam" id="PF21634">
    <property type="entry name" value="MOV-10_beta-barrel"/>
    <property type="match status" value="1"/>
</dbReference>
<dbReference type="OrthoDB" id="6513042at2759"/>
<evidence type="ECO:0000256" key="7">
    <source>
        <dbReference type="ARBA" id="ARBA00022801"/>
    </source>
</evidence>
<dbReference type="PANTHER" id="PTHR45418:SF1">
    <property type="entry name" value="CANCER_TESTIS ANTIGEN 55"/>
    <property type="match status" value="1"/>
</dbReference>
<dbReference type="InterPro" id="IPR049080">
    <property type="entry name" value="MOV-10-like_beta-barrel"/>
</dbReference>
<evidence type="ECO:0000259" key="13">
    <source>
        <dbReference type="Pfam" id="PF13086"/>
    </source>
</evidence>
<feature type="compositionally biased region" description="Acidic residues" evidence="12">
    <location>
        <begin position="885"/>
        <end position="894"/>
    </location>
</feature>
<evidence type="ECO:0000256" key="10">
    <source>
        <dbReference type="ARBA" id="ARBA00023158"/>
    </source>
</evidence>
<dbReference type="InterPro" id="IPR041677">
    <property type="entry name" value="DNA2/NAM7_AAA_11"/>
</dbReference>
<organism evidence="16 17">
    <name type="scientific">Cuscuta campestris</name>
    <dbReference type="NCBI Taxonomy" id="132261"/>
    <lineage>
        <taxon>Eukaryota</taxon>
        <taxon>Viridiplantae</taxon>
        <taxon>Streptophyta</taxon>
        <taxon>Embryophyta</taxon>
        <taxon>Tracheophyta</taxon>
        <taxon>Spermatophyta</taxon>
        <taxon>Magnoliopsida</taxon>
        <taxon>eudicotyledons</taxon>
        <taxon>Gunneridae</taxon>
        <taxon>Pentapetalae</taxon>
        <taxon>asterids</taxon>
        <taxon>lamiids</taxon>
        <taxon>Solanales</taxon>
        <taxon>Convolvulaceae</taxon>
        <taxon>Cuscuteae</taxon>
        <taxon>Cuscuta</taxon>
        <taxon>Cuscuta subgen. Grammica</taxon>
        <taxon>Cuscuta sect. Cleistogrammica</taxon>
    </lineage>
</organism>
<dbReference type="EC" id="3.6.4.13" evidence="4"/>
<evidence type="ECO:0000256" key="6">
    <source>
        <dbReference type="ARBA" id="ARBA00022741"/>
    </source>
</evidence>
<dbReference type="EMBL" id="OOIL02000559">
    <property type="protein sequence ID" value="VFQ66587.1"/>
    <property type="molecule type" value="Genomic_DNA"/>
</dbReference>
<dbReference type="InterPro" id="IPR047187">
    <property type="entry name" value="SF1_C_Upf1"/>
</dbReference>
<keyword evidence="6" id="KW-0547">Nucleotide-binding</keyword>
<dbReference type="PANTHER" id="PTHR45418">
    <property type="entry name" value="CANCER/TESTIS ANTIGEN 55"/>
    <property type="match status" value="1"/>
</dbReference>
<dbReference type="CDD" id="cd18808">
    <property type="entry name" value="SF1_C_Upf1"/>
    <property type="match status" value="1"/>
</dbReference>
<evidence type="ECO:0000259" key="15">
    <source>
        <dbReference type="Pfam" id="PF21634"/>
    </source>
</evidence>
<evidence type="ECO:0000256" key="9">
    <source>
        <dbReference type="ARBA" id="ARBA00022840"/>
    </source>
</evidence>
<accession>A0A484KTW4</accession>
<dbReference type="GO" id="GO:0016787">
    <property type="term" value="F:hydrolase activity"/>
    <property type="evidence" value="ECO:0007669"/>
    <property type="project" value="UniProtKB-KW"/>
</dbReference>
<evidence type="ECO:0000256" key="2">
    <source>
        <dbReference type="ARBA" id="ARBA00004496"/>
    </source>
</evidence>
<proteinExistence type="inferred from homology"/>
<keyword evidence="17" id="KW-1185">Reference proteome</keyword>
<comment type="subcellular location">
    <subcellularLocation>
        <location evidence="2">Cytoplasm</location>
    </subcellularLocation>
    <subcellularLocation>
        <location evidence="1">Plastid</location>
    </subcellularLocation>
</comment>
<comment type="similarity">
    <text evidence="3">Belongs to the DNA2/NAM7 helicase family. SDE3 subfamily.</text>
</comment>
<evidence type="ECO:0000313" key="16">
    <source>
        <dbReference type="EMBL" id="VFQ66587.1"/>
    </source>
</evidence>
<protein>
    <recommendedName>
        <fullName evidence="4">RNA helicase</fullName>
        <ecNumber evidence="4">3.6.4.13</ecNumber>
    </recommendedName>
</protein>
<evidence type="ECO:0000256" key="11">
    <source>
        <dbReference type="ARBA" id="ARBA00047984"/>
    </source>
</evidence>
<dbReference type="SUPFAM" id="SSF52540">
    <property type="entry name" value="P-loop containing nucleoside triphosphate hydrolases"/>
    <property type="match status" value="1"/>
</dbReference>
<keyword evidence="5" id="KW-0963">Cytoplasm</keyword>
<dbReference type="FunFam" id="3.40.50.300:FF:001468">
    <property type="entry name" value="Probable RNA helicase SDE3"/>
    <property type="match status" value="1"/>
</dbReference>
<dbReference type="Pfam" id="PF13087">
    <property type="entry name" value="AAA_12"/>
    <property type="match status" value="1"/>
</dbReference>
<gene>
    <name evidence="16" type="ORF">CCAM_LOCUS8363</name>
</gene>
<dbReference type="GO" id="GO:0009536">
    <property type="term" value="C:plastid"/>
    <property type="evidence" value="ECO:0007669"/>
    <property type="project" value="UniProtKB-SubCell"/>
</dbReference>
<evidence type="ECO:0000256" key="1">
    <source>
        <dbReference type="ARBA" id="ARBA00004474"/>
    </source>
</evidence>
<evidence type="ECO:0000256" key="5">
    <source>
        <dbReference type="ARBA" id="ARBA00022490"/>
    </source>
</evidence>
<feature type="domain" description="Helicase MOV-10-like beta-barrel" evidence="15">
    <location>
        <begin position="269"/>
        <end position="356"/>
    </location>
</feature>
<keyword evidence="8" id="KW-0347">Helicase</keyword>